<accession>A0A9N8YQA4</accession>
<organism evidence="1 2">
    <name type="scientific">Acaulospora morrowiae</name>
    <dbReference type="NCBI Taxonomy" id="94023"/>
    <lineage>
        <taxon>Eukaryota</taxon>
        <taxon>Fungi</taxon>
        <taxon>Fungi incertae sedis</taxon>
        <taxon>Mucoromycota</taxon>
        <taxon>Glomeromycotina</taxon>
        <taxon>Glomeromycetes</taxon>
        <taxon>Diversisporales</taxon>
        <taxon>Acaulosporaceae</taxon>
        <taxon>Acaulospora</taxon>
    </lineage>
</organism>
<dbReference type="AlphaFoldDB" id="A0A9N8YQA4"/>
<dbReference type="EMBL" id="CAJVPV010000042">
    <property type="protein sequence ID" value="CAG8439741.1"/>
    <property type="molecule type" value="Genomic_DNA"/>
</dbReference>
<evidence type="ECO:0000313" key="1">
    <source>
        <dbReference type="EMBL" id="CAG8439741.1"/>
    </source>
</evidence>
<proteinExistence type="predicted"/>
<sequence length="185" mass="21265">MSDYIPFPPVETETLPDNFHVISRVGLGNVTTFSFSEDEDDVYYLIYHHSDGLHYRYVAYILPSVESALQLGGNGNRPPSCFILFRQGIQTGVRSLGLRIDRASLSRVIKNIWDDLKSADHELIDHLKKVWSQALIRFNRTNFTIRFAPYPVLRTPAVGNPSRPYERLVSDEFEEQIVRELFCGD</sequence>
<gene>
    <name evidence="1" type="ORF">AMORRO_LOCUS187</name>
</gene>
<protein>
    <submittedName>
        <fullName evidence="1">15756_t:CDS:1</fullName>
    </submittedName>
</protein>
<dbReference type="Proteomes" id="UP000789342">
    <property type="component" value="Unassembled WGS sequence"/>
</dbReference>
<keyword evidence="2" id="KW-1185">Reference proteome</keyword>
<reference evidence="1" key="1">
    <citation type="submission" date="2021-06" db="EMBL/GenBank/DDBJ databases">
        <authorList>
            <person name="Kallberg Y."/>
            <person name="Tangrot J."/>
            <person name="Rosling A."/>
        </authorList>
    </citation>
    <scope>NUCLEOTIDE SEQUENCE</scope>
    <source>
        <strain evidence="1">CL551</strain>
    </source>
</reference>
<evidence type="ECO:0000313" key="2">
    <source>
        <dbReference type="Proteomes" id="UP000789342"/>
    </source>
</evidence>
<name>A0A9N8YQA4_9GLOM</name>
<comment type="caution">
    <text evidence="1">The sequence shown here is derived from an EMBL/GenBank/DDBJ whole genome shotgun (WGS) entry which is preliminary data.</text>
</comment>